<keyword evidence="3" id="KW-0328">Glycosyltransferase</keyword>
<feature type="transmembrane region" description="Helical" evidence="8">
    <location>
        <begin position="117"/>
        <end position="136"/>
    </location>
</feature>
<dbReference type="PANTHER" id="PTHR33908">
    <property type="entry name" value="MANNOSYLTRANSFERASE YKCB-RELATED"/>
    <property type="match status" value="1"/>
</dbReference>
<keyword evidence="11" id="KW-1185">Reference proteome</keyword>
<feature type="transmembrane region" description="Helical" evidence="8">
    <location>
        <begin position="378"/>
        <end position="397"/>
    </location>
</feature>
<evidence type="ECO:0000256" key="5">
    <source>
        <dbReference type="ARBA" id="ARBA00022692"/>
    </source>
</evidence>
<evidence type="ECO:0000256" key="4">
    <source>
        <dbReference type="ARBA" id="ARBA00022679"/>
    </source>
</evidence>
<feature type="transmembrane region" description="Helical" evidence="8">
    <location>
        <begin position="409"/>
        <end position="426"/>
    </location>
</feature>
<dbReference type="GO" id="GO:0005886">
    <property type="term" value="C:plasma membrane"/>
    <property type="evidence" value="ECO:0007669"/>
    <property type="project" value="UniProtKB-SubCell"/>
</dbReference>
<comment type="subcellular location">
    <subcellularLocation>
        <location evidence="1">Cell membrane</location>
        <topology evidence="1">Multi-pass membrane protein</topology>
    </subcellularLocation>
</comment>
<accession>A0A5K8A359</accession>
<dbReference type="Pfam" id="PF13231">
    <property type="entry name" value="PMT_2"/>
    <property type="match status" value="1"/>
</dbReference>
<reference evidence="10 11" key="1">
    <citation type="submission" date="2019-11" db="EMBL/GenBank/DDBJ databases">
        <title>Comparative genomics of hydrocarbon-degrading Desulfosarcina strains.</title>
        <authorList>
            <person name="Watanabe M."/>
            <person name="Kojima H."/>
            <person name="Fukui M."/>
        </authorList>
    </citation>
    <scope>NUCLEOTIDE SEQUENCE [LARGE SCALE GENOMIC DNA]</scope>
    <source>
        <strain evidence="11">oXyS1</strain>
    </source>
</reference>
<name>A0A5K8A359_9BACT</name>
<protein>
    <recommendedName>
        <fullName evidence="9">Glycosyltransferase RgtA/B/C/D-like domain-containing protein</fullName>
    </recommendedName>
</protein>
<proteinExistence type="predicted"/>
<dbReference type="GO" id="GO:0016763">
    <property type="term" value="F:pentosyltransferase activity"/>
    <property type="evidence" value="ECO:0007669"/>
    <property type="project" value="TreeGrafter"/>
</dbReference>
<dbReference type="InterPro" id="IPR038731">
    <property type="entry name" value="RgtA/B/C-like"/>
</dbReference>
<feature type="transmembrane region" description="Helical" evidence="8">
    <location>
        <begin position="347"/>
        <end position="366"/>
    </location>
</feature>
<evidence type="ECO:0000313" key="11">
    <source>
        <dbReference type="Proteomes" id="UP000422108"/>
    </source>
</evidence>
<dbReference type="PANTHER" id="PTHR33908:SF11">
    <property type="entry name" value="MEMBRANE PROTEIN"/>
    <property type="match status" value="1"/>
</dbReference>
<organism evidence="10 11">
    <name type="scientific">Desulfosarcina ovata subsp. ovata</name>
    <dbReference type="NCBI Taxonomy" id="2752305"/>
    <lineage>
        <taxon>Bacteria</taxon>
        <taxon>Pseudomonadati</taxon>
        <taxon>Thermodesulfobacteriota</taxon>
        <taxon>Desulfobacteria</taxon>
        <taxon>Desulfobacterales</taxon>
        <taxon>Desulfosarcinaceae</taxon>
        <taxon>Desulfosarcina</taxon>
    </lineage>
</organism>
<feature type="transmembrane region" description="Helical" evidence="8">
    <location>
        <begin position="90"/>
        <end position="110"/>
    </location>
</feature>
<gene>
    <name evidence="10" type="ORF">DSCOOX_01070</name>
</gene>
<evidence type="ECO:0000313" key="10">
    <source>
        <dbReference type="EMBL" id="BBO86927.1"/>
    </source>
</evidence>
<feature type="transmembrane region" description="Helical" evidence="8">
    <location>
        <begin position="169"/>
        <end position="199"/>
    </location>
</feature>
<keyword evidence="7 8" id="KW-0472">Membrane</keyword>
<evidence type="ECO:0000259" key="9">
    <source>
        <dbReference type="Pfam" id="PF13231"/>
    </source>
</evidence>
<evidence type="ECO:0000256" key="8">
    <source>
        <dbReference type="SAM" id="Phobius"/>
    </source>
</evidence>
<feature type="domain" description="Glycosyltransferase RgtA/B/C/D-like" evidence="9">
    <location>
        <begin position="71"/>
        <end position="227"/>
    </location>
</feature>
<evidence type="ECO:0000256" key="1">
    <source>
        <dbReference type="ARBA" id="ARBA00004651"/>
    </source>
</evidence>
<evidence type="ECO:0000256" key="6">
    <source>
        <dbReference type="ARBA" id="ARBA00022989"/>
    </source>
</evidence>
<dbReference type="EMBL" id="AP021879">
    <property type="protein sequence ID" value="BBO86927.1"/>
    <property type="molecule type" value="Genomic_DNA"/>
</dbReference>
<keyword evidence="5 8" id="KW-0812">Transmembrane</keyword>
<dbReference type="GO" id="GO:0009103">
    <property type="term" value="P:lipopolysaccharide biosynthetic process"/>
    <property type="evidence" value="ECO:0007669"/>
    <property type="project" value="UniProtKB-ARBA"/>
</dbReference>
<keyword evidence="6 8" id="KW-1133">Transmembrane helix</keyword>
<sequence length="444" mass="50918">MEYIVVAAILLLGFYLRLAMVSGVQIDTPFLEDARQYTAYAYNFSEYKVYSLDFNGLIDKRIPPSPNALRAPGYPLFLSLFTGSKNLDQFAVNVFYFQAILSTITIAVVYMLGRTLLSVLGAAIAAALTAISPHLINLNIYLLTETFFTFVLVLTMGALILSRRYENRYLWIASGMLLAVATLIKPTIQYYFLFFIGFVLLDRESPKAKRISILFIAASFLCIFSIWLFRNLVSLGYLSDPAITINTLQHGMYPHFMYNGQASTFGFPYRFDPHSQEISSSLSSVLVTIAHRFYTQPLTHLVWYLSKPLYLFRWEMIQGVGTFIYPVNHSPYESSWLFMRIYSLMRVIHPIVVVLSLAGTVLVWLPDRMFTMTVQQRFAGRLISLTYFYFILVHIAAAPFPRYSIPIRPFTYVLAWLSVSLTATMMRKKLAWMRNAPLAIKKHR</sequence>
<dbReference type="AlphaFoldDB" id="A0A5K8A359"/>
<feature type="transmembrane region" description="Helical" evidence="8">
    <location>
        <begin position="211"/>
        <end position="229"/>
    </location>
</feature>
<evidence type="ECO:0000256" key="2">
    <source>
        <dbReference type="ARBA" id="ARBA00022475"/>
    </source>
</evidence>
<dbReference type="InterPro" id="IPR050297">
    <property type="entry name" value="LipidA_mod_glycosyltrf_83"/>
</dbReference>
<keyword evidence="2" id="KW-1003">Cell membrane</keyword>
<keyword evidence="4" id="KW-0808">Transferase</keyword>
<dbReference type="Proteomes" id="UP000422108">
    <property type="component" value="Chromosome"/>
</dbReference>
<feature type="transmembrane region" description="Helical" evidence="8">
    <location>
        <begin position="142"/>
        <end position="162"/>
    </location>
</feature>
<evidence type="ECO:0000256" key="7">
    <source>
        <dbReference type="ARBA" id="ARBA00023136"/>
    </source>
</evidence>
<evidence type="ECO:0000256" key="3">
    <source>
        <dbReference type="ARBA" id="ARBA00022676"/>
    </source>
</evidence>